<sequence>MVAKRMCLVADKWRQIAELRIALHPPSFHSSKGNIMVADYADSIDETGDMLAALMPGLRRLSCQGVNLNLLARELYGRLAAHFAEQLQEIFSHHPLIVPHDRQFKCLKRVYISYDHVCNYRLPSMDGRELLTLRLHNGPPNHSWASFSTDDDSSVIEFDKLHSLSVAYHTSSADDSIASAHRDGNPWELHFPSLKNIAIMSSRDTCPLLEYMRLPPRMDSITIDLKSSLFQSVAKLALPVAKRLKLVVDVTSDGDPSGLPFINRIIERANESDRLELDLAGRKLAVPPEIFTCTALTGLRVAGPTSVDAMFEFIRRLPNLVWLEFSQLTSGDILSDIAIPKANYHVPVEPFDTKLEDLQIRFGQSQSTPNMAIAVAKYLLLKLPALTILVARQIPMQPVVEFVDAHAEWYPNLHKIYLEIDKW</sequence>
<accession>A0A9W7Y479</accession>
<protein>
    <submittedName>
        <fullName evidence="1">Uncharacterized protein</fullName>
    </submittedName>
</protein>
<feature type="non-terminal residue" evidence="1">
    <location>
        <position position="423"/>
    </location>
</feature>
<evidence type="ECO:0000313" key="2">
    <source>
        <dbReference type="Proteomes" id="UP001143981"/>
    </source>
</evidence>
<keyword evidence="2" id="KW-1185">Reference proteome</keyword>
<proteinExistence type="predicted"/>
<dbReference type="EMBL" id="JANBOI010002204">
    <property type="protein sequence ID" value="KAJ1723683.1"/>
    <property type="molecule type" value="Genomic_DNA"/>
</dbReference>
<reference evidence="1" key="1">
    <citation type="submission" date="2022-07" db="EMBL/GenBank/DDBJ databases">
        <title>Phylogenomic reconstructions and comparative analyses of Kickxellomycotina fungi.</title>
        <authorList>
            <person name="Reynolds N.K."/>
            <person name="Stajich J.E."/>
            <person name="Barry K."/>
            <person name="Grigoriev I.V."/>
            <person name="Crous P."/>
            <person name="Smith M.E."/>
        </authorList>
    </citation>
    <scope>NUCLEOTIDE SEQUENCE</scope>
    <source>
        <strain evidence="1">BCRC 34381</strain>
    </source>
</reference>
<evidence type="ECO:0000313" key="1">
    <source>
        <dbReference type="EMBL" id="KAJ1723683.1"/>
    </source>
</evidence>
<name>A0A9W7Y479_9FUNG</name>
<comment type="caution">
    <text evidence="1">The sequence shown here is derived from an EMBL/GenBank/DDBJ whole genome shotgun (WGS) entry which is preliminary data.</text>
</comment>
<dbReference type="Proteomes" id="UP001143981">
    <property type="component" value="Unassembled WGS sequence"/>
</dbReference>
<dbReference type="OrthoDB" id="5513109at2759"/>
<dbReference type="AlphaFoldDB" id="A0A9W7Y479"/>
<organism evidence="1 2">
    <name type="scientific">Coemansia biformis</name>
    <dbReference type="NCBI Taxonomy" id="1286918"/>
    <lineage>
        <taxon>Eukaryota</taxon>
        <taxon>Fungi</taxon>
        <taxon>Fungi incertae sedis</taxon>
        <taxon>Zoopagomycota</taxon>
        <taxon>Kickxellomycotina</taxon>
        <taxon>Kickxellomycetes</taxon>
        <taxon>Kickxellales</taxon>
        <taxon>Kickxellaceae</taxon>
        <taxon>Coemansia</taxon>
    </lineage>
</organism>
<gene>
    <name evidence="1" type="ORF">LPJ61_005803</name>
</gene>